<dbReference type="PROSITE" id="PS00070">
    <property type="entry name" value="ALDEHYDE_DEHYDR_CYS"/>
    <property type="match status" value="1"/>
</dbReference>
<dbReference type="SUPFAM" id="SSF53720">
    <property type="entry name" value="ALDH-like"/>
    <property type="match status" value="1"/>
</dbReference>
<dbReference type="STRING" id="1056495.Calag_0186"/>
<keyword evidence="3" id="KW-0520">NAD</keyword>
<dbReference type="HOGENOM" id="CLU_005391_1_10_2"/>
<dbReference type="GO" id="GO:0006210">
    <property type="term" value="P:thymine catabolic process"/>
    <property type="evidence" value="ECO:0007669"/>
    <property type="project" value="TreeGrafter"/>
</dbReference>
<dbReference type="InterPro" id="IPR016162">
    <property type="entry name" value="Ald_DH_N"/>
</dbReference>
<dbReference type="AlphaFoldDB" id="L0AAA1"/>
<dbReference type="InterPro" id="IPR015590">
    <property type="entry name" value="Aldehyde_DH_dom"/>
</dbReference>
<dbReference type="Proteomes" id="UP000010469">
    <property type="component" value="Chromosome"/>
</dbReference>
<reference evidence="6" key="1">
    <citation type="submission" date="2012-03" db="EMBL/GenBank/DDBJ databases">
        <title>Complete genome of Caldisphaera lagunensis DSM 15908.</title>
        <authorList>
            <person name="Lucas S."/>
            <person name="Copeland A."/>
            <person name="Lapidus A."/>
            <person name="Glavina del Rio T."/>
            <person name="Dalin E."/>
            <person name="Tice H."/>
            <person name="Bruce D."/>
            <person name="Goodwin L."/>
            <person name="Pitluck S."/>
            <person name="Peters L."/>
            <person name="Mikhailova N."/>
            <person name="Teshima H."/>
            <person name="Kyrpides N."/>
            <person name="Mavromatis K."/>
            <person name="Ivanova N."/>
            <person name="Brettin T."/>
            <person name="Detter J.C."/>
            <person name="Han C."/>
            <person name="Larimer F."/>
            <person name="Land M."/>
            <person name="Hauser L."/>
            <person name="Markowitz V."/>
            <person name="Cheng J.-F."/>
            <person name="Hugenholtz P."/>
            <person name="Woyke T."/>
            <person name="Wu D."/>
            <person name="Spring S."/>
            <person name="Schroeder M."/>
            <person name="Brambilla E."/>
            <person name="Klenk H.-P."/>
            <person name="Eisen J.A."/>
        </authorList>
    </citation>
    <scope>NUCLEOTIDE SEQUENCE [LARGE SCALE GENOMIC DNA]</scope>
    <source>
        <strain evidence="6">DSM 15908 / JCM 11604 / IC-154</strain>
    </source>
</reference>
<evidence type="ECO:0000313" key="5">
    <source>
        <dbReference type="EMBL" id="AFZ69970.1"/>
    </source>
</evidence>
<evidence type="ECO:0000259" key="4">
    <source>
        <dbReference type="Pfam" id="PF00171"/>
    </source>
</evidence>
<dbReference type="InterPro" id="IPR010061">
    <property type="entry name" value="MeMal-semiAld_DH"/>
</dbReference>
<dbReference type="eggNOG" id="arCOG01252">
    <property type="taxonomic scope" value="Archaea"/>
</dbReference>
<dbReference type="EMBL" id="CP003378">
    <property type="protein sequence ID" value="AFZ69970.1"/>
    <property type="molecule type" value="Genomic_DNA"/>
</dbReference>
<evidence type="ECO:0000256" key="2">
    <source>
        <dbReference type="ARBA" id="ARBA00023002"/>
    </source>
</evidence>
<proteinExistence type="predicted"/>
<dbReference type="RefSeq" id="WP_015231868.1">
    <property type="nucleotide sequence ID" value="NC_019791.1"/>
</dbReference>
<evidence type="ECO:0000256" key="3">
    <source>
        <dbReference type="ARBA" id="ARBA00023027"/>
    </source>
</evidence>
<dbReference type="PANTHER" id="PTHR43866">
    <property type="entry name" value="MALONATE-SEMIALDEHYDE DEHYDROGENASE"/>
    <property type="match status" value="1"/>
</dbReference>
<dbReference type="FunCoup" id="L0AAA1">
    <property type="interactions" value="162"/>
</dbReference>
<dbReference type="InParanoid" id="L0AAA1"/>
<dbReference type="GO" id="GO:0006574">
    <property type="term" value="P:L-valine catabolic process"/>
    <property type="evidence" value="ECO:0007669"/>
    <property type="project" value="TreeGrafter"/>
</dbReference>
<dbReference type="InterPro" id="IPR016161">
    <property type="entry name" value="Ald_DH/histidinol_DH"/>
</dbReference>
<dbReference type="GeneID" id="14211446"/>
<dbReference type="PANTHER" id="PTHR43866:SF4">
    <property type="entry name" value="MALONATE-SEMIALDEHYDE DEHYDROGENASE"/>
    <property type="match status" value="1"/>
</dbReference>
<sequence length="499" mass="55865">MELHIVKNFIDNAYHEAISDKYYDVYNPAFGEVIARVPETPREEIDRAIESSVNAFERWSKVPVTERIKYLFRLHELIQNNIDEIAKTTTNEHGKIFNESKGDVIRTLENIEAASAEVYHMMGKNNTEIATNIDEFMIRVPIGVFAIISPFNFPLMVPFWFVPYAVATGNTVIVKPSEKTPLSMELVGELIRKAGFPEGVINIINGGSDVVNRLLDSKEIKGVGFVGTTGVAQYVYKKASESYKRVIANGSAKNFAIVMPDANLSQTIPNLISSFFGNAGERCLANSVLITFKENHDKVVSEFARASSKIRLGYGLDKDVDMGPLIREEHRQKVKSYIDYGKENKIKLIIDGSDKVPEKYKKGFFLGPTIFDEVPLDSKLIKEEIFGPVASVIVVDNFDEALNIINSSKYGNAGSIFTESGYYARRFANEVNAGNIGINIGIAAPLGYYPFGGMKDSFFGMLHAQGGEDHIMFYTERKIIINRWFGYSEKEKETPTTLK</sequence>
<name>L0AAA1_CALLD</name>
<dbReference type="KEGG" id="clg:Calag_0186"/>
<keyword evidence="2" id="KW-0560">Oxidoreductase</keyword>
<organism evidence="5 6">
    <name type="scientific">Caldisphaera lagunensis (strain DSM 15908 / JCM 11604 / ANMR 0165 / IC-154)</name>
    <dbReference type="NCBI Taxonomy" id="1056495"/>
    <lineage>
        <taxon>Archaea</taxon>
        <taxon>Thermoproteota</taxon>
        <taxon>Thermoprotei</taxon>
        <taxon>Acidilobales</taxon>
        <taxon>Caldisphaeraceae</taxon>
        <taxon>Caldisphaera</taxon>
    </lineage>
</organism>
<evidence type="ECO:0000256" key="1">
    <source>
        <dbReference type="ARBA" id="ARBA00013048"/>
    </source>
</evidence>
<protein>
    <recommendedName>
        <fullName evidence="1">methylmalonate-semialdehyde dehydrogenase (CoA acylating)</fullName>
        <ecNumber evidence="1">1.2.1.27</ecNumber>
    </recommendedName>
</protein>
<dbReference type="InterPro" id="IPR016160">
    <property type="entry name" value="Ald_DH_CS_CYS"/>
</dbReference>
<dbReference type="Pfam" id="PF00171">
    <property type="entry name" value="Aldedh"/>
    <property type="match status" value="1"/>
</dbReference>
<dbReference type="OrthoDB" id="6342at2157"/>
<dbReference type="Gene3D" id="3.40.605.10">
    <property type="entry name" value="Aldehyde Dehydrogenase, Chain A, domain 1"/>
    <property type="match status" value="1"/>
</dbReference>
<dbReference type="EC" id="1.2.1.27" evidence="1"/>
<evidence type="ECO:0000313" key="6">
    <source>
        <dbReference type="Proteomes" id="UP000010469"/>
    </source>
</evidence>
<dbReference type="Gene3D" id="3.40.309.10">
    <property type="entry name" value="Aldehyde Dehydrogenase, Chain A, domain 2"/>
    <property type="match status" value="1"/>
</dbReference>
<dbReference type="NCBIfam" id="TIGR01722">
    <property type="entry name" value="MMSDH"/>
    <property type="match status" value="1"/>
</dbReference>
<dbReference type="FunFam" id="3.40.309.10:FF:000002">
    <property type="entry name" value="Methylmalonate-semialdehyde dehydrogenase (Acylating)"/>
    <property type="match status" value="1"/>
</dbReference>
<dbReference type="InterPro" id="IPR016163">
    <property type="entry name" value="Ald_DH_C"/>
</dbReference>
<gene>
    <name evidence="5" type="ordered locus">Calag_0186</name>
</gene>
<feature type="domain" description="Aldehyde dehydrogenase" evidence="4">
    <location>
        <begin position="19"/>
        <end position="479"/>
    </location>
</feature>
<dbReference type="GO" id="GO:0004491">
    <property type="term" value="F:methylmalonate-semialdehyde dehydrogenase (acylating, NAD) activity"/>
    <property type="evidence" value="ECO:0007669"/>
    <property type="project" value="UniProtKB-EC"/>
</dbReference>
<keyword evidence="6" id="KW-1185">Reference proteome</keyword>
<accession>L0AAA1</accession>
<dbReference type="CDD" id="cd07085">
    <property type="entry name" value="ALDH_F6_MMSDH"/>
    <property type="match status" value="1"/>
</dbReference>